<proteinExistence type="predicted"/>
<organism evidence="2 3">
    <name type="scientific">Cardamine amara subsp. amara</name>
    <dbReference type="NCBI Taxonomy" id="228776"/>
    <lineage>
        <taxon>Eukaryota</taxon>
        <taxon>Viridiplantae</taxon>
        <taxon>Streptophyta</taxon>
        <taxon>Embryophyta</taxon>
        <taxon>Tracheophyta</taxon>
        <taxon>Spermatophyta</taxon>
        <taxon>Magnoliopsida</taxon>
        <taxon>eudicotyledons</taxon>
        <taxon>Gunneridae</taxon>
        <taxon>Pentapetalae</taxon>
        <taxon>rosids</taxon>
        <taxon>malvids</taxon>
        <taxon>Brassicales</taxon>
        <taxon>Brassicaceae</taxon>
        <taxon>Cardamineae</taxon>
        <taxon>Cardamine</taxon>
    </lineage>
</organism>
<comment type="caution">
    <text evidence="2">The sequence shown here is derived from an EMBL/GenBank/DDBJ whole genome shotgun (WGS) entry which is preliminary data.</text>
</comment>
<dbReference type="PANTHER" id="PTHR14379">
    <property type="entry name" value="LIMKAIN B LKAP"/>
    <property type="match status" value="1"/>
</dbReference>
<feature type="domain" description="NYN" evidence="1">
    <location>
        <begin position="18"/>
        <end position="144"/>
    </location>
</feature>
<evidence type="ECO:0000313" key="3">
    <source>
        <dbReference type="Proteomes" id="UP001558713"/>
    </source>
</evidence>
<dbReference type="Proteomes" id="UP001558713">
    <property type="component" value="Unassembled WGS sequence"/>
</dbReference>
<protein>
    <recommendedName>
        <fullName evidence="1">NYN domain-containing protein</fullName>
    </recommendedName>
</protein>
<dbReference type="InterPro" id="IPR024768">
    <property type="entry name" value="Marf1"/>
</dbReference>
<dbReference type="CDD" id="cd10910">
    <property type="entry name" value="PIN_limkain_b1_N_like"/>
    <property type="match status" value="1"/>
</dbReference>
<name>A0ABD1C757_CARAN</name>
<reference evidence="2 3" key="1">
    <citation type="submission" date="2024-04" db="EMBL/GenBank/DDBJ databases">
        <title>Genome assembly C_amara_ONT_v2.</title>
        <authorList>
            <person name="Yant L."/>
            <person name="Moore C."/>
            <person name="Slenker M."/>
        </authorList>
    </citation>
    <scope>NUCLEOTIDE SEQUENCE [LARGE SCALE GENOMIC DNA]</scope>
    <source>
        <tissue evidence="2">Leaf</tissue>
    </source>
</reference>
<dbReference type="AlphaFoldDB" id="A0ABD1C757"/>
<accession>A0ABD1C757</accession>
<gene>
    <name evidence="2" type="ORF">V5N11_031660</name>
</gene>
<dbReference type="PANTHER" id="PTHR14379:SF7">
    <property type="entry name" value="ENDONUCLEASE OR GLYCOSYL HYDROLASE-RELATED"/>
    <property type="match status" value="1"/>
</dbReference>
<dbReference type="InterPro" id="IPR021139">
    <property type="entry name" value="NYN"/>
</dbReference>
<evidence type="ECO:0000259" key="1">
    <source>
        <dbReference type="Pfam" id="PF01936"/>
    </source>
</evidence>
<sequence>MLAISGKTLRRDFSKAYTCVFWDVEDLGVPDDHDPVSICQNINSALTNKGYQEFGMVEFRAYGELNKIWDEFILAGIRVIPAGEKCERVKRMVWDILLWAMQNPSEYHNPLNVMVISKNMSEDREFLGVLLGLESRGYNVLLADSGNVESLNQLPFVSSVWLWKSLSDGGYPFVNGAQDIKIIPTDSEDKASQGK</sequence>
<evidence type="ECO:0000313" key="2">
    <source>
        <dbReference type="EMBL" id="KAL1225277.1"/>
    </source>
</evidence>
<dbReference type="Pfam" id="PF01936">
    <property type="entry name" value="NYN"/>
    <property type="match status" value="1"/>
</dbReference>
<keyword evidence="3" id="KW-1185">Reference proteome</keyword>
<dbReference type="EMBL" id="JBANAX010000035">
    <property type="protein sequence ID" value="KAL1225277.1"/>
    <property type="molecule type" value="Genomic_DNA"/>
</dbReference>